<feature type="transmembrane region" description="Helical" evidence="2">
    <location>
        <begin position="79"/>
        <end position="99"/>
    </location>
</feature>
<protein>
    <recommendedName>
        <fullName evidence="3">VanZ-like domain-containing protein</fullName>
    </recommendedName>
</protein>
<feature type="domain" description="VanZ-like" evidence="3">
    <location>
        <begin position="127"/>
        <end position="237"/>
    </location>
</feature>
<keyword evidence="2" id="KW-0472">Membrane</keyword>
<feature type="transmembrane region" description="Helical" evidence="2">
    <location>
        <begin position="153"/>
        <end position="180"/>
    </location>
</feature>
<comment type="caution">
    <text evidence="4">The sequence shown here is derived from an EMBL/GenBank/DDBJ whole genome shotgun (WGS) entry which is preliminary data.</text>
</comment>
<evidence type="ECO:0000256" key="2">
    <source>
        <dbReference type="SAM" id="Phobius"/>
    </source>
</evidence>
<evidence type="ECO:0000256" key="1">
    <source>
        <dbReference type="SAM" id="MobiDB-lite"/>
    </source>
</evidence>
<evidence type="ECO:0000313" key="4">
    <source>
        <dbReference type="EMBL" id="GAA1762797.1"/>
    </source>
</evidence>
<sequence length="276" mass="28809">MIMELNPVRGGDRRRLVGWGLVAAVSVVALSVALASAGDPDRTTADRSPPGPPGTLPGRVRAGHLLDGDWHSWFGTARGVLLITLAALPLAALVVWLLARHRRAAGTSRPWRRSLAEVGIVYGTVPWVWLTMLPGGRPGAVPGRVSLVPLRDLLTILASGPVTATVQIVGNLLVFGALGFFGPLRFAALASLPRVVALAAGCSSAIEVAQYALRLDRVTSVDDVLLNAAGAGLAALASRRWWLDAATMSSGPRVAPRHHDPHGGHCRVGPLPPAGT</sequence>
<name>A0ABP4WTT6_9ACTN</name>
<feature type="region of interest" description="Disordered" evidence="1">
    <location>
        <begin position="38"/>
        <end position="57"/>
    </location>
</feature>
<evidence type="ECO:0000313" key="5">
    <source>
        <dbReference type="Proteomes" id="UP001500655"/>
    </source>
</evidence>
<dbReference type="EMBL" id="BAAALS010000018">
    <property type="protein sequence ID" value="GAA1762797.1"/>
    <property type="molecule type" value="Genomic_DNA"/>
</dbReference>
<keyword evidence="2" id="KW-0812">Transmembrane</keyword>
<feature type="transmembrane region" description="Helical" evidence="2">
    <location>
        <begin position="111"/>
        <end position="133"/>
    </location>
</feature>
<feature type="region of interest" description="Disordered" evidence="1">
    <location>
        <begin position="253"/>
        <end position="276"/>
    </location>
</feature>
<dbReference type="Pfam" id="PF04892">
    <property type="entry name" value="VanZ"/>
    <property type="match status" value="1"/>
</dbReference>
<feature type="transmembrane region" description="Helical" evidence="2">
    <location>
        <begin position="16"/>
        <end position="37"/>
    </location>
</feature>
<dbReference type="InterPro" id="IPR006976">
    <property type="entry name" value="VanZ-like"/>
</dbReference>
<reference evidence="5" key="1">
    <citation type="journal article" date="2019" name="Int. J. Syst. Evol. Microbiol.">
        <title>The Global Catalogue of Microorganisms (GCM) 10K type strain sequencing project: providing services to taxonomists for standard genome sequencing and annotation.</title>
        <authorList>
            <consortium name="The Broad Institute Genomics Platform"/>
            <consortium name="The Broad Institute Genome Sequencing Center for Infectious Disease"/>
            <person name="Wu L."/>
            <person name="Ma J."/>
        </authorList>
    </citation>
    <scope>NUCLEOTIDE SEQUENCE [LARGE SCALE GENOMIC DNA]</scope>
    <source>
        <strain evidence="5">JCM 13249</strain>
    </source>
</reference>
<keyword evidence="2" id="KW-1133">Transmembrane helix</keyword>
<accession>A0ABP4WTT6</accession>
<gene>
    <name evidence="4" type="ORF">GCM10009681_37360</name>
</gene>
<evidence type="ECO:0000259" key="3">
    <source>
        <dbReference type="Pfam" id="PF04892"/>
    </source>
</evidence>
<proteinExistence type="predicted"/>
<organism evidence="4 5">
    <name type="scientific">Luedemannella helvata</name>
    <dbReference type="NCBI Taxonomy" id="349315"/>
    <lineage>
        <taxon>Bacteria</taxon>
        <taxon>Bacillati</taxon>
        <taxon>Actinomycetota</taxon>
        <taxon>Actinomycetes</taxon>
        <taxon>Micromonosporales</taxon>
        <taxon>Micromonosporaceae</taxon>
        <taxon>Luedemannella</taxon>
    </lineage>
</organism>
<dbReference type="Proteomes" id="UP001500655">
    <property type="component" value="Unassembled WGS sequence"/>
</dbReference>
<keyword evidence="5" id="KW-1185">Reference proteome</keyword>